<evidence type="ECO:0008006" key="4">
    <source>
        <dbReference type="Google" id="ProtNLM"/>
    </source>
</evidence>
<keyword evidence="3" id="KW-1185">Reference proteome</keyword>
<accession>A0ABY0QH64</accession>
<name>A0ABY0QH64_9BRAD</name>
<dbReference type="EMBL" id="LT629693">
    <property type="protein sequence ID" value="SDK41324.1"/>
    <property type="molecule type" value="Genomic_DNA"/>
</dbReference>
<proteinExistence type="predicted"/>
<evidence type="ECO:0000256" key="1">
    <source>
        <dbReference type="SAM" id="MobiDB-lite"/>
    </source>
</evidence>
<reference evidence="2 3" key="1">
    <citation type="submission" date="2016-10" db="EMBL/GenBank/DDBJ databases">
        <authorList>
            <person name="Varghese N."/>
            <person name="Submissions S."/>
        </authorList>
    </citation>
    <scope>NUCLEOTIDE SEQUENCE [LARGE SCALE GENOMIC DNA]</scope>
    <source>
        <strain evidence="2 3">GAS524</strain>
    </source>
</reference>
<sequence>MSTQRYRVIAPKGIFVGEDFYDINAIVNLTTAGAKYLVRDSKIAIASDQAPVGELPGPSEDEVLVDIKVGNRFLSVTLTKLRAMFPSIVGPEGQEGPPGPRGLKGDRGEKGVKGDTGGITDDLANAFAAVEARVDVANTSAASAASSAAEGLASKTSAAASKISANTSEANAATSAATASAKAGDAKTSETNASNSATAAAGSASSALGSLNSFKGAWYGAQSSDPTLDPLGAAITAGGMYWNTTSHTLKIYSGSAWGAYSATAGVPTVFGRTGAVTAQAGDYTFAQIGSKPTTISGYGITDTLTNTVFGRSGAVTAQAGDYNFSQLGSKPTTLGGYGITDAVSASSLGASNGVATLDAGGKLSTSQIPASLVGAVVYHGTWDASTNTPPLASGVGTKGWYYKVSVPGTTNIDGHNTWQVGDTIIFDGTTWDAIDGADNEVQTVFGRYGAVTAQAGDYTFAQIGAKPTTIAGYGITDAIANTVFGRSGAVTAQANDYTFAQIGSKPTNLSGYGITDAVALAGNQTITGGFKFTPANLGTFTSFTVNPALGNYQFGSNAGAFTLTAPATDCAVDLLIVNAAGAGAITVSGFSIGTTGDAITTTNGSKFIMSIRRINSISTYTIKALQ</sequence>
<gene>
    <name evidence="2" type="ORF">SAMN05444163_8053</name>
</gene>
<feature type="region of interest" description="Disordered" evidence="1">
    <location>
        <begin position="88"/>
        <end position="117"/>
    </location>
</feature>
<dbReference type="RefSeq" id="WP_091977159.1">
    <property type="nucleotide sequence ID" value="NZ_LT629693.1"/>
</dbReference>
<feature type="compositionally biased region" description="Basic and acidic residues" evidence="1">
    <location>
        <begin position="103"/>
        <end position="113"/>
    </location>
</feature>
<evidence type="ECO:0000313" key="2">
    <source>
        <dbReference type="EMBL" id="SDK41324.1"/>
    </source>
</evidence>
<dbReference type="Gene3D" id="1.20.5.320">
    <property type="entry name" value="6-Phosphogluconate Dehydrogenase, domain 3"/>
    <property type="match status" value="1"/>
</dbReference>
<organism evidence="2 3">
    <name type="scientific">Bradyrhizobium ottawaense</name>
    <dbReference type="NCBI Taxonomy" id="931866"/>
    <lineage>
        <taxon>Bacteria</taxon>
        <taxon>Pseudomonadati</taxon>
        <taxon>Pseudomonadota</taxon>
        <taxon>Alphaproteobacteria</taxon>
        <taxon>Hyphomicrobiales</taxon>
        <taxon>Nitrobacteraceae</taxon>
        <taxon>Bradyrhizobium</taxon>
    </lineage>
</organism>
<protein>
    <recommendedName>
        <fullName evidence="4">Tail fiber protein</fullName>
    </recommendedName>
</protein>
<evidence type="ECO:0000313" key="3">
    <source>
        <dbReference type="Proteomes" id="UP000198803"/>
    </source>
</evidence>
<dbReference type="Proteomes" id="UP000198803">
    <property type="component" value="Chromosome I"/>
</dbReference>